<protein>
    <submittedName>
        <fullName evidence="2">Uncharacterized protein</fullName>
    </submittedName>
</protein>
<feature type="region of interest" description="Disordered" evidence="1">
    <location>
        <begin position="1"/>
        <end position="21"/>
    </location>
</feature>
<accession>A0A0C2GE09</accession>
<dbReference type="AlphaFoldDB" id="A0A0C2GE09"/>
<evidence type="ECO:0000256" key="1">
    <source>
        <dbReference type="SAM" id="MobiDB-lite"/>
    </source>
</evidence>
<sequence length="80" mass="8840">MTSDRATFSAASGPAADHQQEGEMCGIMQGGLCRFSELTPGQFGLTKQLKELQLPVIEVLNQFVNAVKWIGYQKHFPQNN</sequence>
<dbReference type="OrthoDB" id="5868247at2759"/>
<keyword evidence="3" id="KW-1185">Reference proteome</keyword>
<feature type="compositionally biased region" description="Polar residues" evidence="1">
    <location>
        <begin position="1"/>
        <end position="10"/>
    </location>
</feature>
<gene>
    <name evidence="2" type="ORF">ANCDUO_10395</name>
</gene>
<proteinExistence type="predicted"/>
<dbReference type="Proteomes" id="UP000054047">
    <property type="component" value="Unassembled WGS sequence"/>
</dbReference>
<evidence type="ECO:0000313" key="2">
    <source>
        <dbReference type="EMBL" id="KIH59375.1"/>
    </source>
</evidence>
<dbReference type="EMBL" id="KN732032">
    <property type="protein sequence ID" value="KIH59375.1"/>
    <property type="molecule type" value="Genomic_DNA"/>
</dbReference>
<reference evidence="2 3" key="1">
    <citation type="submission" date="2013-12" db="EMBL/GenBank/DDBJ databases">
        <title>Draft genome of the parsitic nematode Ancylostoma duodenale.</title>
        <authorList>
            <person name="Mitreva M."/>
        </authorList>
    </citation>
    <scope>NUCLEOTIDE SEQUENCE [LARGE SCALE GENOMIC DNA]</scope>
    <source>
        <strain evidence="2 3">Zhejiang</strain>
    </source>
</reference>
<organism evidence="2 3">
    <name type="scientific">Ancylostoma duodenale</name>
    <dbReference type="NCBI Taxonomy" id="51022"/>
    <lineage>
        <taxon>Eukaryota</taxon>
        <taxon>Metazoa</taxon>
        <taxon>Ecdysozoa</taxon>
        <taxon>Nematoda</taxon>
        <taxon>Chromadorea</taxon>
        <taxon>Rhabditida</taxon>
        <taxon>Rhabditina</taxon>
        <taxon>Rhabditomorpha</taxon>
        <taxon>Strongyloidea</taxon>
        <taxon>Ancylostomatidae</taxon>
        <taxon>Ancylostomatinae</taxon>
        <taxon>Ancylostoma</taxon>
    </lineage>
</organism>
<name>A0A0C2GE09_9BILA</name>
<evidence type="ECO:0000313" key="3">
    <source>
        <dbReference type="Proteomes" id="UP000054047"/>
    </source>
</evidence>